<keyword evidence="6" id="KW-1185">Reference proteome</keyword>
<evidence type="ECO:0000313" key="6">
    <source>
        <dbReference type="Proteomes" id="UP000051931"/>
    </source>
</evidence>
<dbReference type="PRINTS" id="PR00131">
    <property type="entry name" value="GLHYDRLASE1"/>
</dbReference>
<dbReference type="PANTHER" id="PTHR10353">
    <property type="entry name" value="GLYCOSYL HYDROLASE"/>
    <property type="match status" value="1"/>
</dbReference>
<gene>
    <name evidence="5" type="ORF">FC23_GL000894</name>
</gene>
<dbReference type="eggNOG" id="COG2723">
    <property type="taxonomic scope" value="Bacteria"/>
</dbReference>
<keyword evidence="3" id="KW-0326">Glycosidase</keyword>
<dbReference type="EMBL" id="AZFB01000004">
    <property type="protein sequence ID" value="KRL63324.1"/>
    <property type="molecule type" value="Genomic_DNA"/>
</dbReference>
<evidence type="ECO:0000313" key="5">
    <source>
        <dbReference type="EMBL" id="KRL63324.1"/>
    </source>
</evidence>
<sequence length="477" mass="54920">MFAQKLPKDFLWGGAISANQAEGAWDVAGKGPSVCDYMPLNETGLRKLEDKLDSEKFYPSHVGVNFYHQYQEDLKLFSELGMKCLRTSIAWSRIFPQGDEDTPNEAGLKFYEDLFKECHKYGIEPVVTLTHFEMPLHLVKKYGGWRNRKMIDFFTKYAEVCFMRYKKLVKYWMPINEINMQTAFSFPFFLCVDSGIIPKEGENLEALMYQASHYELVASAKITKLGHEINPDFKIGCMLNFASIYPASSSPKDCLLAQKVATRRYFFGDVAASGEYPSELETYLDRKNYRTDITEEDRKILKAGVCDYLAVSYYHSMTVSAKNVDLEEIGDLFKLNVPNKHLTEKMGPWQMDPEGLRYGLNWLNERYHKPIFIVENGRWGDVDHLTSDGKIHDLKRIEYFQKHISEMEKAVLLDGVDVIGFTPWGCLDVTGAGSGKMERFGFIYVDQDDYGQGSQKRFKKDSFYWYKKVIASNGADL</sequence>
<dbReference type="Pfam" id="PF00232">
    <property type="entry name" value="Glyco_hydro_1"/>
    <property type="match status" value="1"/>
</dbReference>
<dbReference type="GO" id="GO:0016052">
    <property type="term" value="P:carbohydrate catabolic process"/>
    <property type="evidence" value="ECO:0007669"/>
    <property type="project" value="TreeGrafter"/>
</dbReference>
<dbReference type="PATRIC" id="fig|1122152.4.peg.918"/>
<dbReference type="STRING" id="1122152.GCA_000425905_00973"/>
<evidence type="ECO:0000256" key="4">
    <source>
        <dbReference type="RuleBase" id="RU003690"/>
    </source>
</evidence>
<evidence type="ECO:0000256" key="2">
    <source>
        <dbReference type="ARBA" id="ARBA00022801"/>
    </source>
</evidence>
<comment type="similarity">
    <text evidence="1 4">Belongs to the glycosyl hydrolase 1 family.</text>
</comment>
<proteinExistence type="inferred from homology"/>
<dbReference type="PROSITE" id="PS00653">
    <property type="entry name" value="GLYCOSYL_HYDROL_F1_2"/>
    <property type="match status" value="1"/>
</dbReference>
<dbReference type="SUPFAM" id="SSF51445">
    <property type="entry name" value="(Trans)glycosidases"/>
    <property type="match status" value="1"/>
</dbReference>
<dbReference type="GO" id="GO:0008422">
    <property type="term" value="F:beta-glucosidase activity"/>
    <property type="evidence" value="ECO:0007669"/>
    <property type="project" value="TreeGrafter"/>
</dbReference>
<protein>
    <submittedName>
        <fullName evidence="5">6-phospho-beta-glucosidase BglA</fullName>
    </submittedName>
</protein>
<dbReference type="InterPro" id="IPR001360">
    <property type="entry name" value="Glyco_hydro_1"/>
</dbReference>
<dbReference type="FunFam" id="3.20.20.80:FF:000004">
    <property type="entry name" value="Beta-glucosidase 6-phospho-beta-glucosidase"/>
    <property type="match status" value="1"/>
</dbReference>
<evidence type="ECO:0000256" key="1">
    <source>
        <dbReference type="ARBA" id="ARBA00010838"/>
    </source>
</evidence>
<evidence type="ECO:0000256" key="3">
    <source>
        <dbReference type="ARBA" id="ARBA00023295"/>
    </source>
</evidence>
<dbReference type="RefSeq" id="WP_027824945.1">
    <property type="nucleotide sequence ID" value="NZ_AUEI01000007.1"/>
</dbReference>
<dbReference type="NCBIfam" id="NF007154">
    <property type="entry name" value="PRK09589.1"/>
    <property type="match status" value="1"/>
</dbReference>
<dbReference type="AlphaFoldDB" id="A0A0R1S2U0"/>
<dbReference type="OrthoDB" id="1688691at2"/>
<dbReference type="PANTHER" id="PTHR10353:SF85">
    <property type="entry name" value="ARYL-PHOSPHO-BETA-D-GLUCOSIDASE BGLA"/>
    <property type="match status" value="1"/>
</dbReference>
<dbReference type="InterPro" id="IPR017853">
    <property type="entry name" value="GH"/>
</dbReference>
<comment type="caution">
    <text evidence="5">The sequence shown here is derived from an EMBL/GenBank/DDBJ whole genome shotgun (WGS) entry which is preliminary data.</text>
</comment>
<accession>A0A0R1S2U0</accession>
<dbReference type="Gene3D" id="3.20.20.80">
    <property type="entry name" value="Glycosidases"/>
    <property type="match status" value="1"/>
</dbReference>
<keyword evidence="2" id="KW-0378">Hydrolase</keyword>
<organism evidence="5 6">
    <name type="scientific">Lactobacillus psittaci DSM 15354</name>
    <dbReference type="NCBI Taxonomy" id="1122152"/>
    <lineage>
        <taxon>Bacteria</taxon>
        <taxon>Bacillati</taxon>
        <taxon>Bacillota</taxon>
        <taxon>Bacilli</taxon>
        <taxon>Lactobacillales</taxon>
        <taxon>Lactobacillaceae</taxon>
        <taxon>Lactobacillus</taxon>
    </lineage>
</organism>
<dbReference type="GO" id="GO:0005829">
    <property type="term" value="C:cytosol"/>
    <property type="evidence" value="ECO:0007669"/>
    <property type="project" value="TreeGrafter"/>
</dbReference>
<reference evidence="5 6" key="1">
    <citation type="journal article" date="2015" name="Genome Announc.">
        <title>Expanding the biotechnology potential of lactobacilli through comparative genomics of 213 strains and associated genera.</title>
        <authorList>
            <person name="Sun Z."/>
            <person name="Harris H.M."/>
            <person name="McCann A."/>
            <person name="Guo C."/>
            <person name="Argimon S."/>
            <person name="Zhang W."/>
            <person name="Yang X."/>
            <person name="Jeffery I.B."/>
            <person name="Cooney J.C."/>
            <person name="Kagawa T.F."/>
            <person name="Liu W."/>
            <person name="Song Y."/>
            <person name="Salvetti E."/>
            <person name="Wrobel A."/>
            <person name="Rasinkangas P."/>
            <person name="Parkhill J."/>
            <person name="Rea M.C."/>
            <person name="O'Sullivan O."/>
            <person name="Ritari J."/>
            <person name="Douillard F.P."/>
            <person name="Paul Ross R."/>
            <person name="Yang R."/>
            <person name="Briner A.E."/>
            <person name="Felis G.E."/>
            <person name="de Vos W.M."/>
            <person name="Barrangou R."/>
            <person name="Klaenhammer T.R."/>
            <person name="Caufield P.W."/>
            <person name="Cui Y."/>
            <person name="Zhang H."/>
            <person name="O'Toole P.W."/>
        </authorList>
    </citation>
    <scope>NUCLEOTIDE SEQUENCE [LARGE SCALE GENOMIC DNA]</scope>
    <source>
        <strain evidence="5 6">DSM 15354</strain>
    </source>
</reference>
<dbReference type="InterPro" id="IPR033132">
    <property type="entry name" value="GH_1_N_CS"/>
</dbReference>
<dbReference type="Proteomes" id="UP000051931">
    <property type="component" value="Unassembled WGS sequence"/>
</dbReference>
<name>A0A0R1S2U0_9LACO</name>